<dbReference type="InterPro" id="IPR011042">
    <property type="entry name" value="6-blade_b-propeller_TolB-like"/>
</dbReference>
<dbReference type="PANTHER" id="PTHR42776">
    <property type="entry name" value="SERINE PEPTIDASE S9 FAMILY MEMBER"/>
    <property type="match status" value="1"/>
</dbReference>
<keyword evidence="12" id="KW-1185">Reference proteome</keyword>
<evidence type="ECO:0000256" key="5">
    <source>
        <dbReference type="ARBA" id="ARBA00022990"/>
    </source>
</evidence>
<keyword evidence="2" id="KW-0645">Protease</keyword>
<comment type="similarity">
    <text evidence="1">Belongs to the peptidase S9A family.</text>
</comment>
<evidence type="ECO:0000256" key="8">
    <source>
        <dbReference type="ARBA" id="ARBA00045885"/>
    </source>
</evidence>
<evidence type="ECO:0000256" key="4">
    <source>
        <dbReference type="ARBA" id="ARBA00022825"/>
    </source>
</evidence>
<dbReference type="Gene3D" id="2.120.10.30">
    <property type="entry name" value="TolB, C-terminal domain"/>
    <property type="match status" value="1"/>
</dbReference>
<evidence type="ECO:0000256" key="7">
    <source>
        <dbReference type="ARBA" id="ARBA00032596"/>
    </source>
</evidence>
<name>A0A5S9IP00_UABAM</name>
<feature type="domain" description="Peptidase S9A N-terminal" evidence="10">
    <location>
        <begin position="83"/>
        <end position="347"/>
    </location>
</feature>
<dbReference type="GO" id="GO:0006508">
    <property type="term" value="P:proteolysis"/>
    <property type="evidence" value="ECO:0007669"/>
    <property type="project" value="UniProtKB-KW"/>
</dbReference>
<evidence type="ECO:0000256" key="2">
    <source>
        <dbReference type="ARBA" id="ARBA00022670"/>
    </source>
</evidence>
<keyword evidence="3" id="KW-0378">Hydrolase</keyword>
<evidence type="ECO:0000256" key="1">
    <source>
        <dbReference type="ARBA" id="ARBA00005228"/>
    </source>
</evidence>
<evidence type="ECO:0000256" key="3">
    <source>
        <dbReference type="ARBA" id="ARBA00022801"/>
    </source>
</evidence>
<dbReference type="RefSeq" id="WP_151969356.1">
    <property type="nucleotide sequence ID" value="NZ_AP019860.1"/>
</dbReference>
<reference evidence="11 12" key="1">
    <citation type="submission" date="2019-08" db="EMBL/GenBank/DDBJ databases">
        <title>Complete genome sequence of Candidatus Uab amorphum.</title>
        <authorList>
            <person name="Shiratori T."/>
            <person name="Suzuki S."/>
            <person name="Kakizawa Y."/>
            <person name="Ishida K."/>
        </authorList>
    </citation>
    <scope>NUCLEOTIDE SEQUENCE [LARGE SCALE GENOMIC DNA]</scope>
    <source>
        <strain evidence="11 12">SRT547</strain>
    </source>
</reference>
<dbReference type="Gene3D" id="3.40.50.1820">
    <property type="entry name" value="alpha/beta hydrolase"/>
    <property type="match status" value="1"/>
</dbReference>
<dbReference type="AlphaFoldDB" id="A0A5S9IP00"/>
<evidence type="ECO:0000259" key="10">
    <source>
        <dbReference type="Pfam" id="PF02897"/>
    </source>
</evidence>
<dbReference type="Pfam" id="PF02897">
    <property type="entry name" value="Peptidase_S9_N"/>
    <property type="match status" value="1"/>
</dbReference>
<dbReference type="KEGG" id="uam:UABAM_03607"/>
<evidence type="ECO:0000313" key="11">
    <source>
        <dbReference type="EMBL" id="BBM85244.1"/>
    </source>
</evidence>
<dbReference type="InterPro" id="IPR029058">
    <property type="entry name" value="AB_hydrolase_fold"/>
</dbReference>
<dbReference type="Proteomes" id="UP000326354">
    <property type="component" value="Chromosome"/>
</dbReference>
<proteinExistence type="inferred from homology"/>
<dbReference type="PROSITE" id="PS00708">
    <property type="entry name" value="PRO_ENDOPEP_SER"/>
    <property type="match status" value="1"/>
</dbReference>
<evidence type="ECO:0000256" key="6">
    <source>
        <dbReference type="ARBA" id="ARBA00032284"/>
    </source>
</evidence>
<dbReference type="InterPro" id="IPR023302">
    <property type="entry name" value="Pept_S9A_N"/>
</dbReference>
<dbReference type="PANTHER" id="PTHR42776:SF27">
    <property type="entry name" value="DIPEPTIDYL PEPTIDASE FAMILY MEMBER 6"/>
    <property type="match status" value="1"/>
</dbReference>
<keyword evidence="5" id="KW-0007">Acetylation</keyword>
<feature type="domain" description="Peptidase S9 prolyl oligopeptidase catalytic" evidence="9">
    <location>
        <begin position="409"/>
        <end position="619"/>
    </location>
</feature>
<dbReference type="OrthoDB" id="108903at2"/>
<dbReference type="PRINTS" id="PR00862">
    <property type="entry name" value="PROLIGOPTASE"/>
</dbReference>
<comment type="function">
    <text evidence="8">This enzyme catalyzes the hydrolysis of the N-terminal peptide bond of an N-acetylated peptide to generate an N-acetylated amino acid and a peptide with a free N-terminus. It preferentially cleaves off Ac-Ala, Ac-Met and Ac-Ser. Also, involved in the degradation of oxidized and glycated proteins.</text>
</comment>
<dbReference type="InterPro" id="IPR002470">
    <property type="entry name" value="Peptidase_S9A"/>
</dbReference>
<dbReference type="InterPro" id="IPR002471">
    <property type="entry name" value="Pept_S9_AS"/>
</dbReference>
<keyword evidence="4" id="KW-0720">Serine protease</keyword>
<dbReference type="SUPFAM" id="SSF82171">
    <property type="entry name" value="DPP6 N-terminal domain-like"/>
    <property type="match status" value="1"/>
</dbReference>
<accession>A0A5S9IP00</accession>
<evidence type="ECO:0000313" key="12">
    <source>
        <dbReference type="Proteomes" id="UP000326354"/>
    </source>
</evidence>
<dbReference type="EMBL" id="AP019860">
    <property type="protein sequence ID" value="BBM85244.1"/>
    <property type="molecule type" value="Genomic_DNA"/>
</dbReference>
<dbReference type="Pfam" id="PF00326">
    <property type="entry name" value="Peptidase_S9"/>
    <property type="match status" value="1"/>
</dbReference>
<gene>
    <name evidence="11" type="ORF">UABAM_03607</name>
</gene>
<dbReference type="InterPro" id="IPR001375">
    <property type="entry name" value="Peptidase_S9_cat"/>
</dbReference>
<organism evidence="11 12">
    <name type="scientific">Uabimicrobium amorphum</name>
    <dbReference type="NCBI Taxonomy" id="2596890"/>
    <lineage>
        <taxon>Bacteria</taxon>
        <taxon>Pseudomonadati</taxon>
        <taxon>Planctomycetota</taxon>
        <taxon>Candidatus Uabimicrobiia</taxon>
        <taxon>Candidatus Uabimicrobiales</taxon>
        <taxon>Candidatus Uabimicrobiaceae</taxon>
        <taxon>Candidatus Uabimicrobium</taxon>
    </lineage>
</organism>
<protein>
    <recommendedName>
        <fullName evidence="7">Acyl-peptide hydrolase</fullName>
    </recommendedName>
    <alternativeName>
        <fullName evidence="6">Acylaminoacyl-peptidase</fullName>
    </alternativeName>
</protein>
<evidence type="ECO:0000259" key="9">
    <source>
        <dbReference type="Pfam" id="PF00326"/>
    </source>
</evidence>
<dbReference type="GO" id="GO:0004252">
    <property type="term" value="F:serine-type endopeptidase activity"/>
    <property type="evidence" value="ECO:0007669"/>
    <property type="project" value="InterPro"/>
</dbReference>
<sequence>MKKILLLLWIFCITSLYCEHERYTIEQFLSTTSISGSSFSPDEKEILFSSDASGVYNAYVMSVKDGKARQITHSTKESIYILSFFPKDKRILYRSDQGGNELHHIYLLDEDGKSRDLTPGEKVRSGFYGWSHDRKSFFYGSNKRDPRYMDVYEMDIDTFEAKMLYKNEGGYYPSGISNNKKYIALAKVITRNNSDMYLYNCDEKKIHHLSPHKGDINFSPVTFSVDNTKLYYLTDRDSEFSYLMSYDLKTTKSSIVEQTNWDIMYAYFSYSGKYMVLGINNDSRTEVKIYNTVAKKWLKLPEMPHADITSVNISSSENLMTFYVNSSRSPNNLYVYNFTTGKYRQLTNTMNSQINVEHLVDGNVIRYKSFDDLEVPAILYKPHQASATNKVPAIVWVHGGPGGQSRIRYSALIQYLANHGYAVLAVNNRGSSGYGKTFFQLDDHNHGKGDLGDCIAAKKFLADTGYVDAKKIAIVGGSYGGYMVLAALAFRPTEFQVGVNIFGVSNWVRTLKSIPAWWEAYREALYRELGNPHTEEEYLRSISPLFHSDKIMRPLLVLQGANDPRVLKVESDEIVAAVKKKGVPVEYIVFPDEGHGFAKKQNRIKGFKAIRLFLDKYLKQ</sequence>
<dbReference type="SUPFAM" id="SSF53474">
    <property type="entry name" value="alpha/beta-Hydrolases"/>
    <property type="match status" value="1"/>
</dbReference>